<evidence type="ECO:0000313" key="3">
    <source>
        <dbReference type="Proteomes" id="UP000254879"/>
    </source>
</evidence>
<keyword evidence="1" id="KW-1133">Transmembrane helix</keyword>
<dbReference type="PANTHER" id="PTHR37309:SF1">
    <property type="entry name" value="SLR0284 PROTEIN"/>
    <property type="match status" value="1"/>
</dbReference>
<dbReference type="AlphaFoldDB" id="A0A378MDD8"/>
<sequence>MRFLSGIVINALLFMALSGFFSSFYVDGFMTALIASVVLAILNLLVRPVLLLLTLPINFFTLGLFTFVVNAVMLELTSYFVGARFEIASFGVALLIAALMAFANMVINSVIGERKAH</sequence>
<evidence type="ECO:0000256" key="1">
    <source>
        <dbReference type="SAM" id="Phobius"/>
    </source>
</evidence>
<proteinExistence type="predicted"/>
<feature type="transmembrane region" description="Helical" evidence="1">
    <location>
        <begin position="32"/>
        <end position="53"/>
    </location>
</feature>
<keyword evidence="1" id="KW-0812">Transmembrane</keyword>
<dbReference type="PANTHER" id="PTHR37309">
    <property type="entry name" value="SLR0284 PROTEIN"/>
    <property type="match status" value="1"/>
</dbReference>
<dbReference type="Pfam" id="PF04020">
    <property type="entry name" value="Phage_holin_4_2"/>
    <property type="match status" value="1"/>
</dbReference>
<protein>
    <submittedName>
        <fullName evidence="2">Membrane protein of uncharacterized function</fullName>
    </submittedName>
</protein>
<dbReference type="InterPro" id="IPR007165">
    <property type="entry name" value="Phage_holin_4_2"/>
</dbReference>
<feature type="transmembrane region" description="Helical" evidence="1">
    <location>
        <begin position="7"/>
        <end position="26"/>
    </location>
</feature>
<dbReference type="EMBL" id="UGPG01000001">
    <property type="protein sequence ID" value="STY44380.1"/>
    <property type="molecule type" value="Genomic_DNA"/>
</dbReference>
<feature type="transmembrane region" description="Helical" evidence="1">
    <location>
        <begin position="87"/>
        <end position="107"/>
    </location>
</feature>
<accession>A0A378MDD8</accession>
<dbReference type="Proteomes" id="UP000254879">
    <property type="component" value="Unassembled WGS sequence"/>
</dbReference>
<dbReference type="RefSeq" id="WP_003758932.1">
    <property type="nucleotide sequence ID" value="NZ_CABKNG010000002.1"/>
</dbReference>
<keyword evidence="1" id="KW-0472">Membrane</keyword>
<organism evidence="2 3">
    <name type="scientific">Listeria grayi</name>
    <name type="common">Listeria murrayi</name>
    <dbReference type="NCBI Taxonomy" id="1641"/>
    <lineage>
        <taxon>Bacteria</taxon>
        <taxon>Bacillati</taxon>
        <taxon>Bacillota</taxon>
        <taxon>Bacilli</taxon>
        <taxon>Bacillales</taxon>
        <taxon>Listeriaceae</taxon>
        <taxon>Listeria</taxon>
    </lineage>
</organism>
<evidence type="ECO:0000313" key="2">
    <source>
        <dbReference type="EMBL" id="STY44380.1"/>
    </source>
</evidence>
<reference evidence="2 3" key="1">
    <citation type="submission" date="2018-06" db="EMBL/GenBank/DDBJ databases">
        <authorList>
            <consortium name="Pathogen Informatics"/>
            <person name="Doyle S."/>
        </authorList>
    </citation>
    <scope>NUCLEOTIDE SEQUENCE [LARGE SCALE GENOMIC DNA]</scope>
    <source>
        <strain evidence="3">NCTC 10815</strain>
    </source>
</reference>
<name>A0A378MDD8_LISGR</name>
<feature type="transmembrane region" description="Helical" evidence="1">
    <location>
        <begin position="60"/>
        <end position="81"/>
    </location>
</feature>
<gene>
    <name evidence="2" type="ORF">NCTC10815_01722</name>
</gene>